<dbReference type="EMBL" id="LSNG01000031">
    <property type="protein sequence ID" value="KXN75981.1"/>
    <property type="molecule type" value="Genomic_DNA"/>
</dbReference>
<dbReference type="RefSeq" id="WP_061400375.1">
    <property type="nucleotide sequence ID" value="NZ_LSNG01000031.1"/>
</dbReference>
<evidence type="ECO:0000313" key="2">
    <source>
        <dbReference type="EMBL" id="KXN75981.1"/>
    </source>
</evidence>
<dbReference type="Proteomes" id="UP000070346">
    <property type="component" value="Unassembled WGS sequence"/>
</dbReference>
<proteinExistence type="predicted"/>
<dbReference type="InterPro" id="IPR009785">
    <property type="entry name" value="Prophage_Lj928_Orf309"/>
</dbReference>
<dbReference type="OrthoDB" id="2326888at2"/>
<evidence type="ECO:0000313" key="3">
    <source>
        <dbReference type="Proteomes" id="UP000070346"/>
    </source>
</evidence>
<protein>
    <recommendedName>
        <fullName evidence="4">DUF1351 domain-containing protein</fullName>
    </recommendedName>
</protein>
<organism evidence="2 3">
    <name type="scientific">Lactobacillus johnsonii</name>
    <dbReference type="NCBI Taxonomy" id="33959"/>
    <lineage>
        <taxon>Bacteria</taxon>
        <taxon>Bacillati</taxon>
        <taxon>Bacillota</taxon>
        <taxon>Bacilli</taxon>
        <taxon>Lactobacillales</taxon>
        <taxon>Lactobacillaceae</taxon>
        <taxon>Lactobacillus</taxon>
    </lineage>
</organism>
<dbReference type="AlphaFoldDB" id="A0A9X0J6I9"/>
<accession>A0A9X0J6I9</accession>
<evidence type="ECO:0008006" key="4">
    <source>
        <dbReference type="Google" id="ProtNLM"/>
    </source>
</evidence>
<feature type="coiled-coil region" evidence="1">
    <location>
        <begin position="226"/>
        <end position="253"/>
    </location>
</feature>
<keyword evidence="1" id="KW-0175">Coiled coil</keyword>
<comment type="caution">
    <text evidence="2">The sequence shown here is derived from an EMBL/GenBank/DDBJ whole genome shotgun (WGS) entry which is preliminary data.</text>
</comment>
<evidence type="ECO:0000256" key="1">
    <source>
        <dbReference type="SAM" id="Coils"/>
    </source>
</evidence>
<name>A0A9X0J6I9_LACJH</name>
<reference evidence="2 3" key="1">
    <citation type="submission" date="2016-02" db="EMBL/GenBank/DDBJ databases">
        <title>Complete Genome Sequences of Lactobacillus johnsonii Strain W1.</title>
        <authorList>
            <person name="Sun Y."/>
            <person name="Wu X."/>
        </authorList>
    </citation>
    <scope>NUCLEOTIDE SEQUENCE [LARGE SCALE GENOMIC DNA]</scope>
    <source>
        <strain evidence="2 3">W1</strain>
    </source>
</reference>
<gene>
    <name evidence="2" type="ORF">AYJ53_08135</name>
</gene>
<sequence length="301" mass="35062">MNKINEAKKDMITFDNEKLPINLEPAKIDFPKYEELKKRVDRLTDSLKDYVVTEDSYEQDKKTRAELNRIQKTLSKKRIDIFNEAIAPANEFKQQVSQLEKQIKMVSDKIGEGIKHYTDKEKETKFQEIKLRLGNLALKHNVSIQLLGDIRKKDNQFNHWLNKSCSWKRIEIEAENFFKSEAEKATAKADAQKVVIDKANNPLFKSALPISPYLEMLDYKSLPDVLNQMDNDLESVKKQKKQQKKAMQDIKKYGDQYIDTNTGEVVDTVHSMTIKFSGTIEQFKALLQYAESNNISYERVK</sequence>
<dbReference type="Pfam" id="PF07083">
    <property type="entry name" value="DUF1351"/>
    <property type="match status" value="1"/>
</dbReference>